<organism evidence="1">
    <name type="scientific">Pararge aegeria</name>
    <name type="common">speckled wood butterfly</name>
    <dbReference type="NCBI Taxonomy" id="116150"/>
    <lineage>
        <taxon>Eukaryota</taxon>
        <taxon>Metazoa</taxon>
        <taxon>Ecdysozoa</taxon>
        <taxon>Arthropoda</taxon>
        <taxon>Hexapoda</taxon>
        <taxon>Insecta</taxon>
        <taxon>Pterygota</taxon>
        <taxon>Neoptera</taxon>
        <taxon>Endopterygota</taxon>
        <taxon>Lepidoptera</taxon>
        <taxon>Glossata</taxon>
        <taxon>Ditrysia</taxon>
        <taxon>Papilionoidea</taxon>
        <taxon>Nymphalidae</taxon>
        <taxon>Satyrinae</taxon>
        <taxon>Satyrini</taxon>
        <taxon>Parargina</taxon>
        <taxon>Pararge</taxon>
    </lineage>
</organism>
<dbReference type="EMBL" id="GAIX01009448">
    <property type="protein sequence ID" value="JAA83112.1"/>
    <property type="molecule type" value="Transcribed_RNA"/>
</dbReference>
<sequence length="69" mass="7876">MIYKSKSCSVNMREEINETGTYVTDRTTFATPRMSSKIKTCDVALHGIIKFLCVHGLKLMIKSQIKHEI</sequence>
<accession>S4PUZ1</accession>
<dbReference type="AlphaFoldDB" id="S4PUZ1"/>
<proteinExistence type="predicted"/>
<reference evidence="1" key="1">
    <citation type="journal article" date="2013" name="BMC Genomics">
        <title>Unscrambling butterfly oogenesis.</title>
        <authorList>
            <person name="Carter J.M."/>
            <person name="Baker S.C."/>
            <person name="Pink R."/>
            <person name="Carter D.R."/>
            <person name="Collins A."/>
            <person name="Tomlin J."/>
            <person name="Gibbs M."/>
            <person name="Breuker C.J."/>
        </authorList>
    </citation>
    <scope>NUCLEOTIDE SEQUENCE</scope>
    <source>
        <tissue evidence="1">Ovary</tissue>
    </source>
</reference>
<reference evidence="1" key="2">
    <citation type="submission" date="2013-05" db="EMBL/GenBank/DDBJ databases">
        <authorList>
            <person name="Carter J.-M."/>
            <person name="Baker S.C."/>
            <person name="Pink R."/>
            <person name="Carter D.R.F."/>
            <person name="Collins A."/>
            <person name="Tomlin J."/>
            <person name="Gibbs M."/>
            <person name="Breuker C.J."/>
        </authorList>
    </citation>
    <scope>NUCLEOTIDE SEQUENCE</scope>
    <source>
        <tissue evidence="1">Ovary</tissue>
    </source>
</reference>
<evidence type="ECO:0000313" key="1">
    <source>
        <dbReference type="EMBL" id="JAA83112.1"/>
    </source>
</evidence>
<protein>
    <submittedName>
        <fullName evidence="1">Uncharacterized protein</fullName>
    </submittedName>
</protein>
<name>S4PUZ1_9NEOP</name>